<keyword evidence="6 12" id="KW-0375">Hydrogen ion transport</keyword>
<geneLocation type="mitochondrion" evidence="14"/>
<dbReference type="EMBL" id="JX181763">
    <property type="protein sequence ID" value="AFO38078.1"/>
    <property type="molecule type" value="Genomic_DNA"/>
</dbReference>
<dbReference type="InterPro" id="IPR001421">
    <property type="entry name" value="ATP8_metazoa"/>
</dbReference>
<sequence>MPQLCTDPWYMVLLCSWITFIVLPPMKILPHQLLNNPSTQGGSLKTNIWHWTW</sequence>
<evidence type="ECO:0000256" key="3">
    <source>
        <dbReference type="ARBA" id="ARBA00022448"/>
    </source>
</evidence>
<evidence type="ECO:0000256" key="5">
    <source>
        <dbReference type="ARBA" id="ARBA00022692"/>
    </source>
</evidence>
<keyword evidence="9 12" id="KW-0496">Mitochondrion</keyword>
<keyword evidence="3 12" id="KW-0813">Transport</keyword>
<evidence type="ECO:0000256" key="6">
    <source>
        <dbReference type="ARBA" id="ARBA00022781"/>
    </source>
</evidence>
<protein>
    <recommendedName>
        <fullName evidence="12">ATP synthase complex subunit 8</fullName>
    </recommendedName>
</protein>
<evidence type="ECO:0000256" key="12">
    <source>
        <dbReference type="RuleBase" id="RU003661"/>
    </source>
</evidence>
<evidence type="ECO:0000256" key="7">
    <source>
        <dbReference type="ARBA" id="ARBA00022989"/>
    </source>
</evidence>
<evidence type="ECO:0000256" key="11">
    <source>
        <dbReference type="ARBA" id="ARBA00023310"/>
    </source>
</evidence>
<dbReference type="GO" id="GO:0015078">
    <property type="term" value="F:proton transmembrane transporter activity"/>
    <property type="evidence" value="ECO:0007669"/>
    <property type="project" value="InterPro"/>
</dbReference>
<reference evidence="14" key="2">
    <citation type="submission" date="2014-12" db="EMBL/GenBank/DDBJ databases">
        <title>Is the species name of Hoplobatrachus chinensis an effecctive name using the mitochondrial genome variability within Hoplobatrachus?</title>
        <authorList>
            <person name="Zhang J.-Y."/>
            <person name="Chen Z."/>
            <person name="Yu D.-N."/>
            <person name="Deng K.-Z."/>
            <person name="He K."/>
        </authorList>
    </citation>
    <scope>NUCLEOTIDE SEQUENCE</scope>
</reference>
<proteinExistence type="inferred from homology"/>
<keyword evidence="7 13" id="KW-1133">Transmembrane helix</keyword>
<evidence type="ECO:0000256" key="1">
    <source>
        <dbReference type="ARBA" id="ARBA00004304"/>
    </source>
</evidence>
<evidence type="ECO:0000256" key="2">
    <source>
        <dbReference type="ARBA" id="ARBA00008892"/>
    </source>
</evidence>
<dbReference type="GO" id="GO:0015986">
    <property type="term" value="P:proton motive force-driven ATP synthesis"/>
    <property type="evidence" value="ECO:0007669"/>
    <property type="project" value="InterPro"/>
</dbReference>
<evidence type="ECO:0000256" key="4">
    <source>
        <dbReference type="ARBA" id="ARBA00022547"/>
    </source>
</evidence>
<evidence type="ECO:0000256" key="9">
    <source>
        <dbReference type="ARBA" id="ARBA00023128"/>
    </source>
</evidence>
<dbReference type="GO" id="GO:0031966">
    <property type="term" value="C:mitochondrial membrane"/>
    <property type="evidence" value="ECO:0007669"/>
    <property type="project" value="UniProtKB-SubCell"/>
</dbReference>
<dbReference type="GO" id="GO:0045259">
    <property type="term" value="C:proton-transporting ATP synthase complex"/>
    <property type="evidence" value="ECO:0007669"/>
    <property type="project" value="UniProtKB-KW"/>
</dbReference>
<comment type="similarity">
    <text evidence="2 12">Belongs to the ATPase protein 8 family.</text>
</comment>
<accession>A0A0A6Z624</accession>
<keyword evidence="8 12" id="KW-0406">Ion transport</keyword>
<evidence type="ECO:0000313" key="14">
    <source>
        <dbReference type="EMBL" id="AFO38078.1"/>
    </source>
</evidence>
<keyword evidence="11" id="KW-0066">ATP synthesis</keyword>
<dbReference type="AlphaFoldDB" id="A0A0A6Z624"/>
<evidence type="ECO:0000256" key="8">
    <source>
        <dbReference type="ARBA" id="ARBA00023065"/>
    </source>
</evidence>
<gene>
    <name evidence="14" type="primary">ATP8</name>
</gene>
<evidence type="ECO:0000256" key="10">
    <source>
        <dbReference type="ARBA" id="ARBA00023136"/>
    </source>
</evidence>
<feature type="transmembrane region" description="Helical" evidence="13">
    <location>
        <begin position="6"/>
        <end position="23"/>
    </location>
</feature>
<organism evidence="14">
    <name type="scientific">Hoplobatrachus rugulosus</name>
    <name type="common">Chinese edible frog</name>
    <name type="synonym">Rana rugulosa</name>
    <dbReference type="NCBI Taxonomy" id="110072"/>
    <lineage>
        <taxon>Eukaryota</taxon>
        <taxon>Metazoa</taxon>
        <taxon>Chordata</taxon>
        <taxon>Craniata</taxon>
        <taxon>Vertebrata</taxon>
        <taxon>Euteleostomi</taxon>
        <taxon>Amphibia</taxon>
        <taxon>Batrachia</taxon>
        <taxon>Anura</taxon>
        <taxon>Neobatrachia</taxon>
        <taxon>Ranoidea</taxon>
        <taxon>Dicroglossidae</taxon>
        <taxon>Dicroglossinae</taxon>
        <taxon>Hoplobatrachus</taxon>
    </lineage>
</organism>
<dbReference type="Pfam" id="PF00895">
    <property type="entry name" value="ATP-synt_8"/>
    <property type="match status" value="1"/>
</dbReference>
<reference evidence="14" key="1">
    <citation type="submission" date="2012-06" db="EMBL/GenBank/DDBJ databases">
        <authorList>
            <person name="Zhang J."/>
            <person name="Chen Z."/>
            <person name="Yu D."/>
            <person name="Deng K."/>
            <person name="He K."/>
            <person name="Zheng R.-Q."/>
        </authorList>
    </citation>
    <scope>NUCLEOTIDE SEQUENCE</scope>
</reference>
<keyword evidence="10 13" id="KW-0472">Membrane</keyword>
<keyword evidence="5 12" id="KW-0812">Transmembrane</keyword>
<name>A0A0A6Z624_HOPRU</name>
<comment type="subcellular location">
    <subcellularLocation>
        <location evidence="1 12">Mitochondrion membrane</location>
        <topology evidence="1 12">Single-pass membrane protein</topology>
    </subcellularLocation>
</comment>
<evidence type="ECO:0000256" key="13">
    <source>
        <dbReference type="SAM" id="Phobius"/>
    </source>
</evidence>
<keyword evidence="4 12" id="KW-0138">CF(0)</keyword>